<feature type="non-terminal residue" evidence="2">
    <location>
        <position position="67"/>
    </location>
</feature>
<sequence length="67" mass="7853">MAQDDEKLNGKKESDPTIIISDNPEQEKYELLKEKLRYKQAKRENSKKIDHKEVRLTIQANALPSRT</sequence>
<protein>
    <submittedName>
        <fullName evidence="2">Uncharacterized protein</fullName>
    </submittedName>
</protein>
<reference evidence="2" key="1">
    <citation type="submission" date="2023-04" db="EMBL/GenBank/DDBJ databases">
        <title>Genomic characterization of faba bean (Vicia faba) microsymbionts in Mexican soils.</title>
        <authorList>
            <person name="Rivera Orduna F.N."/>
            <person name="Guevara-Luna J."/>
            <person name="Yan J."/>
            <person name="Arroyo-Herrera I."/>
            <person name="Li Y."/>
            <person name="Vasquez-Murrieta M.S."/>
            <person name="Wang E.T."/>
        </authorList>
    </citation>
    <scope>NUCLEOTIDE SEQUENCE</scope>
    <source>
        <strain evidence="2">CH26</strain>
    </source>
</reference>
<name>A0AAJ2H703_9HYPH</name>
<gene>
    <name evidence="2" type="ORF">RJJ65_39885</name>
</gene>
<accession>A0AAJ2H703</accession>
<dbReference type="AlphaFoldDB" id="A0AAJ2H703"/>
<comment type="caution">
    <text evidence="2">The sequence shown here is derived from an EMBL/GenBank/DDBJ whole genome shotgun (WGS) entry which is preliminary data.</text>
</comment>
<dbReference type="RefSeq" id="WP_310866706.1">
    <property type="nucleotide sequence ID" value="NZ_JAVLSF010001118.1"/>
</dbReference>
<organism evidence="2 3">
    <name type="scientific">Rhizobium hidalgonense</name>
    <dbReference type="NCBI Taxonomy" id="1538159"/>
    <lineage>
        <taxon>Bacteria</taxon>
        <taxon>Pseudomonadati</taxon>
        <taxon>Pseudomonadota</taxon>
        <taxon>Alphaproteobacteria</taxon>
        <taxon>Hyphomicrobiales</taxon>
        <taxon>Rhizobiaceae</taxon>
        <taxon>Rhizobium/Agrobacterium group</taxon>
        <taxon>Rhizobium</taxon>
    </lineage>
</organism>
<feature type="compositionally biased region" description="Basic and acidic residues" evidence="1">
    <location>
        <begin position="1"/>
        <end position="15"/>
    </location>
</feature>
<proteinExistence type="predicted"/>
<evidence type="ECO:0000313" key="2">
    <source>
        <dbReference type="EMBL" id="MDR9778708.1"/>
    </source>
</evidence>
<feature type="region of interest" description="Disordered" evidence="1">
    <location>
        <begin position="1"/>
        <end position="24"/>
    </location>
</feature>
<evidence type="ECO:0000313" key="3">
    <source>
        <dbReference type="Proteomes" id="UP001268610"/>
    </source>
</evidence>
<dbReference type="Proteomes" id="UP001268610">
    <property type="component" value="Unassembled WGS sequence"/>
</dbReference>
<evidence type="ECO:0000256" key="1">
    <source>
        <dbReference type="SAM" id="MobiDB-lite"/>
    </source>
</evidence>
<dbReference type="EMBL" id="JAVLSF010001118">
    <property type="protein sequence ID" value="MDR9778708.1"/>
    <property type="molecule type" value="Genomic_DNA"/>
</dbReference>